<accession>A0A9N8PDB0</accession>
<organism evidence="1 2">
    <name type="scientific">Aureobasidium vineae</name>
    <dbReference type="NCBI Taxonomy" id="2773715"/>
    <lineage>
        <taxon>Eukaryota</taxon>
        <taxon>Fungi</taxon>
        <taxon>Dikarya</taxon>
        <taxon>Ascomycota</taxon>
        <taxon>Pezizomycotina</taxon>
        <taxon>Dothideomycetes</taxon>
        <taxon>Dothideomycetidae</taxon>
        <taxon>Dothideales</taxon>
        <taxon>Saccotheciaceae</taxon>
        <taxon>Aureobasidium</taxon>
    </lineage>
</organism>
<evidence type="ECO:0000313" key="2">
    <source>
        <dbReference type="Proteomes" id="UP000716446"/>
    </source>
</evidence>
<reference evidence="1" key="1">
    <citation type="submission" date="2020-06" db="EMBL/GenBank/DDBJ databases">
        <authorList>
            <person name="Onetto C."/>
        </authorList>
    </citation>
    <scope>NUCLEOTIDE SEQUENCE</scope>
</reference>
<keyword evidence="2" id="KW-1185">Reference proteome</keyword>
<comment type="caution">
    <text evidence="1">The sequence shown here is derived from an EMBL/GenBank/DDBJ whole genome shotgun (WGS) entry which is preliminary data.</text>
</comment>
<dbReference type="AlphaFoldDB" id="A0A9N8PDB0"/>
<dbReference type="InterPro" id="IPR008948">
    <property type="entry name" value="L-Aspartase-like"/>
</dbReference>
<dbReference type="Gene3D" id="1.20.200.10">
    <property type="entry name" value="Fumarase/aspartase (Central domain)"/>
    <property type="match status" value="1"/>
</dbReference>
<evidence type="ECO:0000313" key="1">
    <source>
        <dbReference type="EMBL" id="CAD0090577.1"/>
    </source>
</evidence>
<dbReference type="GO" id="GO:0003824">
    <property type="term" value="F:catalytic activity"/>
    <property type="evidence" value="ECO:0007669"/>
    <property type="project" value="InterPro"/>
</dbReference>
<dbReference type="SUPFAM" id="SSF48557">
    <property type="entry name" value="L-aspartase-like"/>
    <property type="match status" value="1"/>
</dbReference>
<gene>
    <name evidence="1" type="ORF">AWRI4619_LOCUS6377</name>
</gene>
<dbReference type="EMBL" id="CAIJEN010000009">
    <property type="protein sequence ID" value="CAD0090577.1"/>
    <property type="molecule type" value="Genomic_DNA"/>
</dbReference>
<protein>
    <submittedName>
        <fullName evidence="1">Uncharacterized protein</fullName>
    </submittedName>
</protein>
<proteinExistence type="predicted"/>
<sequence>MQAQYEHDRQRLFDTHLPITPNYLGSSAKRMYNLVRVDLDIKLHRGLIEHPTQPLPPGVKVNEPRKSIGSRISVIYEALRDGRGSALLIAIAEESLRGET</sequence>
<name>A0A9N8PDB0_9PEZI</name>
<dbReference type="Proteomes" id="UP000716446">
    <property type="component" value="Unassembled WGS sequence"/>
</dbReference>